<organism evidence="2 3">
    <name type="scientific">Adineta ricciae</name>
    <name type="common">Rotifer</name>
    <dbReference type="NCBI Taxonomy" id="249248"/>
    <lineage>
        <taxon>Eukaryota</taxon>
        <taxon>Metazoa</taxon>
        <taxon>Spiralia</taxon>
        <taxon>Gnathifera</taxon>
        <taxon>Rotifera</taxon>
        <taxon>Eurotatoria</taxon>
        <taxon>Bdelloidea</taxon>
        <taxon>Adinetida</taxon>
        <taxon>Adinetidae</taxon>
        <taxon>Adineta</taxon>
    </lineage>
</organism>
<dbReference type="EMBL" id="CAJNOJ010000754">
    <property type="protein sequence ID" value="CAF1518961.1"/>
    <property type="molecule type" value="Genomic_DNA"/>
</dbReference>
<evidence type="ECO:0000313" key="3">
    <source>
        <dbReference type="Proteomes" id="UP000663852"/>
    </source>
</evidence>
<dbReference type="Proteomes" id="UP000663852">
    <property type="component" value="Unassembled WGS sequence"/>
</dbReference>
<accession>A0A815UG01</accession>
<feature type="non-terminal residue" evidence="2">
    <location>
        <position position="1"/>
    </location>
</feature>
<protein>
    <submittedName>
        <fullName evidence="2">Uncharacterized protein</fullName>
    </submittedName>
</protein>
<feature type="compositionally biased region" description="Low complexity" evidence="1">
    <location>
        <begin position="1"/>
        <end position="13"/>
    </location>
</feature>
<evidence type="ECO:0000256" key="1">
    <source>
        <dbReference type="SAM" id="MobiDB-lite"/>
    </source>
</evidence>
<evidence type="ECO:0000313" key="2">
    <source>
        <dbReference type="EMBL" id="CAF1518961.1"/>
    </source>
</evidence>
<gene>
    <name evidence="2" type="ORF">EDS130_LOCUS43746</name>
</gene>
<sequence>APISSPSLSSNSIPAPPPPAILHPSSSPRYPTRTRRAPDRYSFS</sequence>
<comment type="caution">
    <text evidence="2">The sequence shown here is derived from an EMBL/GenBank/DDBJ whole genome shotgun (WGS) entry which is preliminary data.</text>
</comment>
<reference evidence="2" key="1">
    <citation type="submission" date="2021-02" db="EMBL/GenBank/DDBJ databases">
        <authorList>
            <person name="Nowell W R."/>
        </authorList>
    </citation>
    <scope>NUCLEOTIDE SEQUENCE</scope>
</reference>
<name>A0A815UG01_ADIRI</name>
<dbReference type="OrthoDB" id="10048726at2759"/>
<feature type="compositionally biased region" description="Low complexity" evidence="1">
    <location>
        <begin position="22"/>
        <end position="31"/>
    </location>
</feature>
<dbReference type="AlphaFoldDB" id="A0A815UG01"/>
<proteinExistence type="predicted"/>
<feature type="region of interest" description="Disordered" evidence="1">
    <location>
        <begin position="1"/>
        <end position="44"/>
    </location>
</feature>